<protein>
    <submittedName>
        <fullName evidence="1">Uncharacterized protein</fullName>
    </submittedName>
</protein>
<comment type="caution">
    <text evidence="1">The sequence shown here is derived from an EMBL/GenBank/DDBJ whole genome shotgun (WGS) entry which is preliminary data.</text>
</comment>
<sequence>DINIEYSNSFSVSSCAPEKKFNGMQLLTEKNIIIDIIKIILNKI</sequence>
<reference evidence="1" key="1">
    <citation type="journal article" date="2014" name="Front. Microbiol.">
        <title>High frequency of phylogenetically diverse reductive dehalogenase-homologous genes in deep subseafloor sedimentary metagenomes.</title>
        <authorList>
            <person name="Kawai M."/>
            <person name="Futagami T."/>
            <person name="Toyoda A."/>
            <person name="Takaki Y."/>
            <person name="Nishi S."/>
            <person name="Hori S."/>
            <person name="Arai W."/>
            <person name="Tsubouchi T."/>
            <person name="Morono Y."/>
            <person name="Uchiyama I."/>
            <person name="Ito T."/>
            <person name="Fujiyama A."/>
            <person name="Inagaki F."/>
            <person name="Takami H."/>
        </authorList>
    </citation>
    <scope>NUCLEOTIDE SEQUENCE</scope>
    <source>
        <strain evidence="1">Expedition CK06-06</strain>
    </source>
</reference>
<evidence type="ECO:0000313" key="1">
    <source>
        <dbReference type="EMBL" id="GAH29796.1"/>
    </source>
</evidence>
<dbReference type="AlphaFoldDB" id="X1E938"/>
<name>X1E938_9ZZZZ</name>
<feature type="non-terminal residue" evidence="1">
    <location>
        <position position="1"/>
    </location>
</feature>
<gene>
    <name evidence="1" type="ORF">S01H4_67050</name>
</gene>
<accession>X1E938</accession>
<dbReference type="EMBL" id="BART01041900">
    <property type="protein sequence ID" value="GAH29796.1"/>
    <property type="molecule type" value="Genomic_DNA"/>
</dbReference>
<organism evidence="1">
    <name type="scientific">marine sediment metagenome</name>
    <dbReference type="NCBI Taxonomy" id="412755"/>
    <lineage>
        <taxon>unclassified sequences</taxon>
        <taxon>metagenomes</taxon>
        <taxon>ecological metagenomes</taxon>
    </lineage>
</organism>
<proteinExistence type="predicted"/>